<dbReference type="Proteomes" id="UP000467841">
    <property type="component" value="Unassembled WGS sequence"/>
</dbReference>
<comment type="caution">
    <text evidence="2">The sequence shown here is derived from an EMBL/GenBank/DDBJ whole genome shotgun (WGS) entry which is preliminary data.</text>
</comment>
<evidence type="ECO:0000256" key="1">
    <source>
        <dbReference type="SAM" id="Phobius"/>
    </source>
</evidence>
<sequence length="95" mass="10305">MSHLKPSDICFMENVIATLKSVLVRGAAASAFSISRGGLFAAAIWLMGSSSFLALTGLRLFVVQSVGGGVKLISELWLTLSKIYSQFQQRRQLLN</sequence>
<feature type="transmembrane region" description="Helical" evidence="1">
    <location>
        <begin position="39"/>
        <end position="62"/>
    </location>
</feature>
<name>A0A6D2JD76_9BRAS</name>
<protein>
    <submittedName>
        <fullName evidence="2">Uncharacterized protein</fullName>
    </submittedName>
</protein>
<proteinExistence type="predicted"/>
<gene>
    <name evidence="2" type="ORF">MERR_LOCUS26781</name>
</gene>
<evidence type="ECO:0000313" key="2">
    <source>
        <dbReference type="EMBL" id="CAA7039546.1"/>
    </source>
</evidence>
<reference evidence="2" key="1">
    <citation type="submission" date="2020-01" db="EMBL/GenBank/DDBJ databases">
        <authorList>
            <person name="Mishra B."/>
        </authorList>
    </citation>
    <scope>NUCLEOTIDE SEQUENCE [LARGE SCALE GENOMIC DNA]</scope>
</reference>
<dbReference type="AlphaFoldDB" id="A0A6D2JD76"/>
<organism evidence="2 3">
    <name type="scientific">Microthlaspi erraticum</name>
    <dbReference type="NCBI Taxonomy" id="1685480"/>
    <lineage>
        <taxon>Eukaryota</taxon>
        <taxon>Viridiplantae</taxon>
        <taxon>Streptophyta</taxon>
        <taxon>Embryophyta</taxon>
        <taxon>Tracheophyta</taxon>
        <taxon>Spermatophyta</taxon>
        <taxon>Magnoliopsida</taxon>
        <taxon>eudicotyledons</taxon>
        <taxon>Gunneridae</taxon>
        <taxon>Pentapetalae</taxon>
        <taxon>rosids</taxon>
        <taxon>malvids</taxon>
        <taxon>Brassicales</taxon>
        <taxon>Brassicaceae</taxon>
        <taxon>Coluteocarpeae</taxon>
        <taxon>Microthlaspi</taxon>
    </lineage>
</organism>
<accession>A0A6D2JD76</accession>
<keyword evidence="1" id="KW-0812">Transmembrane</keyword>
<keyword evidence="1" id="KW-1133">Transmembrane helix</keyword>
<evidence type="ECO:0000313" key="3">
    <source>
        <dbReference type="Proteomes" id="UP000467841"/>
    </source>
</evidence>
<keyword evidence="1" id="KW-0472">Membrane</keyword>
<dbReference type="EMBL" id="CACVBM020001212">
    <property type="protein sequence ID" value="CAA7039546.1"/>
    <property type="molecule type" value="Genomic_DNA"/>
</dbReference>
<keyword evidence="3" id="KW-1185">Reference proteome</keyword>